<evidence type="ECO:0000256" key="5">
    <source>
        <dbReference type="ARBA" id="ARBA00023163"/>
    </source>
</evidence>
<dbReference type="InterPro" id="IPR011605">
    <property type="entry name" value="NusB_fam"/>
</dbReference>
<proteinExistence type="inferred from homology"/>
<dbReference type="InterPro" id="IPR035926">
    <property type="entry name" value="NusB-like_sf"/>
</dbReference>
<evidence type="ECO:0000259" key="7">
    <source>
        <dbReference type="Pfam" id="PF01029"/>
    </source>
</evidence>
<evidence type="ECO:0000256" key="2">
    <source>
        <dbReference type="ARBA" id="ARBA00022814"/>
    </source>
</evidence>
<dbReference type="Pfam" id="PF01029">
    <property type="entry name" value="NusB"/>
    <property type="match status" value="1"/>
</dbReference>
<evidence type="ECO:0000256" key="6">
    <source>
        <dbReference type="HAMAP-Rule" id="MF_00073"/>
    </source>
</evidence>
<organism evidence="8 9">
    <name type="scientific">Pseudidiomarina atlantica</name>
    <dbReference type="NCBI Taxonomy" id="1517416"/>
    <lineage>
        <taxon>Bacteria</taxon>
        <taxon>Pseudomonadati</taxon>
        <taxon>Pseudomonadota</taxon>
        <taxon>Gammaproteobacteria</taxon>
        <taxon>Alteromonadales</taxon>
        <taxon>Idiomarinaceae</taxon>
        <taxon>Pseudidiomarina</taxon>
    </lineage>
</organism>
<evidence type="ECO:0000256" key="4">
    <source>
        <dbReference type="ARBA" id="ARBA00023015"/>
    </source>
</evidence>
<feature type="domain" description="NusB/RsmB/TIM44" evidence="7">
    <location>
        <begin position="7"/>
        <end position="131"/>
    </location>
</feature>
<evidence type="ECO:0000313" key="9">
    <source>
        <dbReference type="Proteomes" id="UP000053718"/>
    </source>
</evidence>
<evidence type="ECO:0000256" key="1">
    <source>
        <dbReference type="ARBA" id="ARBA00005952"/>
    </source>
</evidence>
<dbReference type="SUPFAM" id="SSF48013">
    <property type="entry name" value="NusB-like"/>
    <property type="match status" value="1"/>
</dbReference>
<dbReference type="NCBIfam" id="TIGR01951">
    <property type="entry name" value="nusB"/>
    <property type="match status" value="1"/>
</dbReference>
<protein>
    <recommendedName>
        <fullName evidence="6">Transcription antitermination protein NusB</fullName>
    </recommendedName>
    <alternativeName>
        <fullName evidence="6">Antitermination factor NusB</fullName>
    </alternativeName>
</protein>
<dbReference type="EMBL" id="JPIN01000008">
    <property type="protein sequence ID" value="KFZ28436.1"/>
    <property type="molecule type" value="Genomic_DNA"/>
</dbReference>
<dbReference type="GO" id="GO:0006353">
    <property type="term" value="P:DNA-templated transcription termination"/>
    <property type="evidence" value="ECO:0007669"/>
    <property type="project" value="UniProtKB-UniRule"/>
</dbReference>
<dbReference type="PANTHER" id="PTHR11078">
    <property type="entry name" value="N UTILIZATION SUBSTANCE PROTEIN B-RELATED"/>
    <property type="match status" value="1"/>
</dbReference>
<dbReference type="RefSeq" id="WP_034732946.1">
    <property type="nucleotide sequence ID" value="NZ_JPIN01000008.1"/>
</dbReference>
<keyword evidence="5 6" id="KW-0804">Transcription</keyword>
<dbReference type="HAMAP" id="MF_00073">
    <property type="entry name" value="NusB"/>
    <property type="match status" value="1"/>
</dbReference>
<keyword evidence="2 6" id="KW-0889">Transcription antitermination</keyword>
<evidence type="ECO:0000313" key="8">
    <source>
        <dbReference type="EMBL" id="KFZ28436.1"/>
    </source>
</evidence>
<name>A0A094J765_9GAMM</name>
<dbReference type="Proteomes" id="UP000053718">
    <property type="component" value="Unassembled WGS sequence"/>
</dbReference>
<gene>
    <name evidence="6 8" type="primary">nusB</name>
    <name evidence="8" type="ORF">IDAT_08995</name>
</gene>
<dbReference type="OrthoDB" id="9789556at2"/>
<keyword evidence="9" id="KW-1185">Reference proteome</keyword>
<dbReference type="GO" id="GO:0003723">
    <property type="term" value="F:RNA binding"/>
    <property type="evidence" value="ECO:0007669"/>
    <property type="project" value="UniProtKB-UniRule"/>
</dbReference>
<comment type="caution">
    <text evidence="8">The sequence shown here is derived from an EMBL/GenBank/DDBJ whole genome shotgun (WGS) entry which is preliminary data.</text>
</comment>
<dbReference type="FunFam" id="1.10.940.10:FF:000001">
    <property type="entry name" value="Transcription antitermination factor NusB"/>
    <property type="match status" value="1"/>
</dbReference>
<dbReference type="InterPro" id="IPR006027">
    <property type="entry name" value="NusB_RsmB_TIM44"/>
</dbReference>
<keyword evidence="3 6" id="KW-0694">RNA-binding</keyword>
<accession>A0A094J765</accession>
<sequence>MKPAARRKARKLAVQAIYSWQLSENSMSDIEAQFLTDNDTSKFDAEYFMALVRGVAGQAKNLDDALSPFVDRPMAELDQVERAVLRLAAYELRDRLDVPYKVAINEAIELAKSFGADESHRFVNGVLDKAIDSLRPARA</sequence>
<keyword evidence="4 6" id="KW-0805">Transcription regulation</keyword>
<reference evidence="8 9" key="1">
    <citation type="submission" date="2014-06" db="EMBL/GenBank/DDBJ databases">
        <title>Draft genome sequence of Idiomarina sp. MCCC 1A10513.</title>
        <authorList>
            <person name="Du J."/>
            <person name="Lai Q."/>
            <person name="Shao Z."/>
        </authorList>
    </citation>
    <scope>NUCLEOTIDE SEQUENCE [LARGE SCALE GENOMIC DNA]</scope>
    <source>
        <strain evidence="8 9">MCCC 1A10513</strain>
    </source>
</reference>
<evidence type="ECO:0000256" key="3">
    <source>
        <dbReference type="ARBA" id="ARBA00022884"/>
    </source>
</evidence>
<dbReference type="eggNOG" id="COG0781">
    <property type="taxonomic scope" value="Bacteria"/>
</dbReference>
<dbReference type="AlphaFoldDB" id="A0A094J765"/>
<dbReference type="PANTHER" id="PTHR11078:SF3">
    <property type="entry name" value="ANTITERMINATION NUSB DOMAIN-CONTAINING PROTEIN"/>
    <property type="match status" value="1"/>
</dbReference>
<comment type="function">
    <text evidence="6">Involved in transcription antitermination. Required for transcription of ribosomal RNA (rRNA) genes. Binds specifically to the boxA antiterminator sequence of the ribosomal RNA (rrn) operons.</text>
</comment>
<dbReference type="GO" id="GO:0005829">
    <property type="term" value="C:cytosol"/>
    <property type="evidence" value="ECO:0007669"/>
    <property type="project" value="TreeGrafter"/>
</dbReference>
<dbReference type="Gene3D" id="1.10.940.10">
    <property type="entry name" value="NusB-like"/>
    <property type="match status" value="1"/>
</dbReference>
<dbReference type="STRING" id="1517416.IDAT_08995"/>
<dbReference type="GO" id="GO:0031564">
    <property type="term" value="P:transcription antitermination"/>
    <property type="evidence" value="ECO:0007669"/>
    <property type="project" value="UniProtKB-KW"/>
</dbReference>
<comment type="similarity">
    <text evidence="1 6">Belongs to the NusB family.</text>
</comment>